<evidence type="ECO:0000256" key="1">
    <source>
        <dbReference type="SAM" id="MobiDB-lite"/>
    </source>
</evidence>
<protein>
    <submittedName>
        <fullName evidence="2">Uncharacterized protein</fullName>
    </submittedName>
</protein>
<dbReference type="Proteomes" id="UP000187203">
    <property type="component" value="Unassembled WGS sequence"/>
</dbReference>
<sequence>MEEGKLPAVKPSLVTRTSLGSKEREVRVQQVEEEVREKGRKIATTARPHRKDSSGDGARWGRRNLRKI</sequence>
<gene>
    <name evidence="2" type="ORF">COLO4_36168</name>
</gene>
<name>A0A1R3GAR8_9ROSI</name>
<comment type="caution">
    <text evidence="2">The sequence shown here is derived from an EMBL/GenBank/DDBJ whole genome shotgun (WGS) entry which is preliminary data.</text>
</comment>
<organism evidence="2 3">
    <name type="scientific">Corchorus olitorius</name>
    <dbReference type="NCBI Taxonomy" id="93759"/>
    <lineage>
        <taxon>Eukaryota</taxon>
        <taxon>Viridiplantae</taxon>
        <taxon>Streptophyta</taxon>
        <taxon>Embryophyta</taxon>
        <taxon>Tracheophyta</taxon>
        <taxon>Spermatophyta</taxon>
        <taxon>Magnoliopsida</taxon>
        <taxon>eudicotyledons</taxon>
        <taxon>Gunneridae</taxon>
        <taxon>Pentapetalae</taxon>
        <taxon>rosids</taxon>
        <taxon>malvids</taxon>
        <taxon>Malvales</taxon>
        <taxon>Malvaceae</taxon>
        <taxon>Grewioideae</taxon>
        <taxon>Apeibeae</taxon>
        <taxon>Corchorus</taxon>
    </lineage>
</organism>
<proteinExistence type="predicted"/>
<accession>A0A1R3GAR8</accession>
<feature type="region of interest" description="Disordered" evidence="1">
    <location>
        <begin position="1"/>
        <end position="68"/>
    </location>
</feature>
<evidence type="ECO:0000313" key="3">
    <source>
        <dbReference type="Proteomes" id="UP000187203"/>
    </source>
</evidence>
<dbReference type="AlphaFoldDB" id="A0A1R3GAR8"/>
<evidence type="ECO:0000313" key="2">
    <source>
        <dbReference type="EMBL" id="OMO55163.1"/>
    </source>
</evidence>
<dbReference type="EMBL" id="AWUE01023032">
    <property type="protein sequence ID" value="OMO55163.1"/>
    <property type="molecule type" value="Genomic_DNA"/>
</dbReference>
<keyword evidence="3" id="KW-1185">Reference proteome</keyword>
<reference evidence="3" key="1">
    <citation type="submission" date="2013-09" db="EMBL/GenBank/DDBJ databases">
        <title>Corchorus olitorius genome sequencing.</title>
        <authorList>
            <person name="Alam M."/>
            <person name="Haque M.S."/>
            <person name="Islam M.S."/>
            <person name="Emdad E.M."/>
            <person name="Islam M.M."/>
            <person name="Ahmed B."/>
            <person name="Halim A."/>
            <person name="Hossen Q.M.M."/>
            <person name="Hossain M.Z."/>
            <person name="Ahmed R."/>
            <person name="Khan M.M."/>
            <person name="Islam R."/>
            <person name="Rashid M.M."/>
            <person name="Khan S.A."/>
            <person name="Rahman M.S."/>
            <person name="Alam M."/>
            <person name="Yahiya A.S."/>
            <person name="Khan M.S."/>
            <person name="Azam M.S."/>
            <person name="Haque T."/>
            <person name="Lashkar M.Z.H."/>
            <person name="Akhand A.I."/>
            <person name="Morshed G."/>
            <person name="Roy S."/>
            <person name="Uddin K.S."/>
            <person name="Rabeya T."/>
            <person name="Hossain A.S."/>
            <person name="Chowdhury A."/>
            <person name="Snigdha A.R."/>
            <person name="Mortoza M.S."/>
            <person name="Matin S.A."/>
            <person name="Hoque S.M.E."/>
            <person name="Islam M.K."/>
            <person name="Roy D.K."/>
            <person name="Haider R."/>
            <person name="Moosa M.M."/>
            <person name="Elias S.M."/>
            <person name="Hasan A.M."/>
            <person name="Jahan S."/>
            <person name="Shafiuddin M."/>
            <person name="Mahmood N."/>
            <person name="Shommy N.S."/>
        </authorList>
    </citation>
    <scope>NUCLEOTIDE SEQUENCE [LARGE SCALE GENOMIC DNA]</scope>
    <source>
        <strain evidence="3">cv. O-4</strain>
    </source>
</reference>